<dbReference type="AlphaFoldDB" id="A0AAJ1MJ71"/>
<protein>
    <submittedName>
        <fullName evidence="3">Tetratricopeptide repeat protein</fullName>
    </submittedName>
</protein>
<comment type="caution">
    <text evidence="3">The sequence shown here is derived from an EMBL/GenBank/DDBJ whole genome shotgun (WGS) entry which is preliminary data.</text>
</comment>
<dbReference type="InterPro" id="IPR011990">
    <property type="entry name" value="TPR-like_helical_dom_sf"/>
</dbReference>
<dbReference type="InterPro" id="IPR019734">
    <property type="entry name" value="TPR_rpt"/>
</dbReference>
<dbReference type="Pfam" id="PF00515">
    <property type="entry name" value="TPR_1"/>
    <property type="match status" value="1"/>
</dbReference>
<gene>
    <name evidence="3" type="ORF">PQJ61_06050</name>
</gene>
<evidence type="ECO:0000313" key="4">
    <source>
        <dbReference type="Proteomes" id="UP001221217"/>
    </source>
</evidence>
<keyword evidence="2" id="KW-0732">Signal</keyword>
<dbReference type="PROSITE" id="PS50005">
    <property type="entry name" value="TPR"/>
    <property type="match status" value="1"/>
</dbReference>
<dbReference type="SUPFAM" id="SSF48452">
    <property type="entry name" value="TPR-like"/>
    <property type="match status" value="1"/>
</dbReference>
<dbReference type="PROSITE" id="PS51257">
    <property type="entry name" value="PROKAR_LIPOPROTEIN"/>
    <property type="match status" value="1"/>
</dbReference>
<dbReference type="EMBL" id="JAQQAL010000011">
    <property type="protein sequence ID" value="MDC7226307.1"/>
    <property type="molecule type" value="Genomic_DNA"/>
</dbReference>
<feature type="repeat" description="TPR" evidence="1">
    <location>
        <begin position="94"/>
        <end position="127"/>
    </location>
</feature>
<keyword evidence="1" id="KW-0802">TPR repeat</keyword>
<evidence type="ECO:0000256" key="2">
    <source>
        <dbReference type="SAM" id="SignalP"/>
    </source>
</evidence>
<name>A0AAJ1MJ71_9SPIO</name>
<evidence type="ECO:0000256" key="1">
    <source>
        <dbReference type="PROSITE-ProRule" id="PRU00339"/>
    </source>
</evidence>
<reference evidence="3 4" key="1">
    <citation type="submission" date="2022-12" db="EMBL/GenBank/DDBJ databases">
        <title>Metagenome assembled genome from gulf of manar.</title>
        <authorList>
            <person name="Kohli P."/>
            <person name="Pk S."/>
            <person name="Venkata Ramana C."/>
            <person name="Sasikala C."/>
        </authorList>
    </citation>
    <scope>NUCLEOTIDE SEQUENCE [LARGE SCALE GENOMIC DNA]</scope>
    <source>
        <strain evidence="3">JB008</strain>
    </source>
</reference>
<evidence type="ECO:0000313" key="3">
    <source>
        <dbReference type="EMBL" id="MDC7226307.1"/>
    </source>
</evidence>
<sequence>MEKRILIAAAAAAVVLSACSNPAVYFSVWQGNNAFAGGDYQTANTEYLASMEKDVYTDYLSYNLANVYYALGEGEAASAEWKEAAFTSSRELLYRTMYNRGLFEFESGNYETAFDLFRKALEINPESLDAKINLEYSLRRMNAGANSSEASAAGAQNSGSDEVSDEIMRVLEFIKQKDAGIWTANEEENVVTGGKDW</sequence>
<dbReference type="Proteomes" id="UP001221217">
    <property type="component" value="Unassembled WGS sequence"/>
</dbReference>
<dbReference type="Gene3D" id="1.25.40.10">
    <property type="entry name" value="Tetratricopeptide repeat domain"/>
    <property type="match status" value="1"/>
</dbReference>
<feature type="signal peptide" evidence="2">
    <location>
        <begin position="1"/>
        <end position="23"/>
    </location>
</feature>
<accession>A0AAJ1MJ71</accession>
<feature type="chain" id="PRO_5042603536" evidence="2">
    <location>
        <begin position="24"/>
        <end position="197"/>
    </location>
</feature>
<proteinExistence type="predicted"/>
<dbReference type="SMART" id="SM00028">
    <property type="entry name" value="TPR"/>
    <property type="match status" value="1"/>
</dbReference>
<organism evidence="3 4">
    <name type="scientific">Candidatus Thalassospirochaeta sargassi</name>
    <dbReference type="NCBI Taxonomy" id="3119039"/>
    <lineage>
        <taxon>Bacteria</taxon>
        <taxon>Pseudomonadati</taxon>
        <taxon>Spirochaetota</taxon>
        <taxon>Spirochaetia</taxon>
        <taxon>Spirochaetales</taxon>
        <taxon>Spirochaetaceae</taxon>
        <taxon>Candidatus Thalassospirochaeta</taxon>
    </lineage>
</organism>
<dbReference type="PROSITE" id="PS50293">
    <property type="entry name" value="TPR_REGION"/>
    <property type="match status" value="1"/>
</dbReference>